<organism evidence="17">
    <name type="scientific">bioreactor metagenome</name>
    <dbReference type="NCBI Taxonomy" id="1076179"/>
    <lineage>
        <taxon>unclassified sequences</taxon>
        <taxon>metagenomes</taxon>
        <taxon>ecological metagenomes</taxon>
    </lineage>
</organism>
<dbReference type="GO" id="GO:0004088">
    <property type="term" value="F:carbamoyl-phosphate synthase (glutamine-hydrolyzing) activity"/>
    <property type="evidence" value="ECO:0007669"/>
    <property type="project" value="UniProtKB-EC"/>
</dbReference>
<keyword evidence="6" id="KW-0479">Metal-binding</keyword>
<feature type="domain" description="ATP-grasp" evidence="15">
    <location>
        <begin position="133"/>
        <end position="328"/>
    </location>
</feature>
<dbReference type="Gene3D" id="3.40.50.1380">
    <property type="entry name" value="Methylglyoxal synthase-like domain"/>
    <property type="match status" value="1"/>
</dbReference>
<evidence type="ECO:0000256" key="5">
    <source>
        <dbReference type="ARBA" id="ARBA00022605"/>
    </source>
</evidence>
<evidence type="ECO:0000256" key="12">
    <source>
        <dbReference type="ARBA" id="ARBA00023211"/>
    </source>
</evidence>
<dbReference type="Gene3D" id="3.40.50.20">
    <property type="match status" value="2"/>
</dbReference>
<keyword evidence="5" id="KW-0028">Amino-acid biosynthesis</keyword>
<dbReference type="GO" id="GO:0006526">
    <property type="term" value="P:L-arginine biosynthetic process"/>
    <property type="evidence" value="ECO:0007669"/>
    <property type="project" value="UniProtKB-KW"/>
</dbReference>
<dbReference type="InterPro" id="IPR033937">
    <property type="entry name" value="MGS_CPS_CarB"/>
</dbReference>
<keyword evidence="11" id="KW-0665">Pyrimidine biosynthesis</keyword>
<dbReference type="GO" id="GO:0006541">
    <property type="term" value="P:glutamine metabolic process"/>
    <property type="evidence" value="ECO:0007669"/>
    <property type="project" value="TreeGrafter"/>
</dbReference>
<keyword evidence="9" id="KW-0067">ATP-binding</keyword>
<dbReference type="InterPro" id="IPR006275">
    <property type="entry name" value="CPSase_lsu"/>
</dbReference>
<keyword evidence="7" id="KW-0677">Repeat</keyword>
<keyword evidence="10" id="KW-0460">Magnesium</keyword>
<comment type="catalytic activity">
    <reaction evidence="14">
        <text>hydrogencarbonate + L-glutamine + 2 ATP + H2O = carbamoyl phosphate + L-glutamate + 2 ADP + phosphate + 2 H(+)</text>
        <dbReference type="Rhea" id="RHEA:18633"/>
        <dbReference type="ChEBI" id="CHEBI:15377"/>
        <dbReference type="ChEBI" id="CHEBI:15378"/>
        <dbReference type="ChEBI" id="CHEBI:17544"/>
        <dbReference type="ChEBI" id="CHEBI:29985"/>
        <dbReference type="ChEBI" id="CHEBI:30616"/>
        <dbReference type="ChEBI" id="CHEBI:43474"/>
        <dbReference type="ChEBI" id="CHEBI:58228"/>
        <dbReference type="ChEBI" id="CHEBI:58359"/>
        <dbReference type="ChEBI" id="CHEBI:456216"/>
        <dbReference type="EC" id="6.3.5.5"/>
    </reaction>
</comment>
<feature type="domain" description="ATP-grasp" evidence="15">
    <location>
        <begin position="671"/>
        <end position="862"/>
    </location>
</feature>
<comment type="catalytic activity">
    <reaction evidence="13">
        <text>hydrogencarbonate + NH4(+) + 2 ATP = carbamoyl phosphate + 2 ADP + phosphate + 2 H(+)</text>
        <dbReference type="Rhea" id="RHEA:18029"/>
        <dbReference type="ChEBI" id="CHEBI:15378"/>
        <dbReference type="ChEBI" id="CHEBI:17544"/>
        <dbReference type="ChEBI" id="CHEBI:28938"/>
        <dbReference type="ChEBI" id="CHEBI:30616"/>
        <dbReference type="ChEBI" id="CHEBI:43474"/>
        <dbReference type="ChEBI" id="CHEBI:58228"/>
        <dbReference type="ChEBI" id="CHEBI:456216"/>
        <dbReference type="EC" id="6.3.4.16"/>
    </reaction>
</comment>
<accession>A0A644XBM7</accession>
<comment type="caution">
    <text evidence="17">The sequence shown here is derived from an EMBL/GenBank/DDBJ whole genome shotgun (WGS) entry which is preliminary data.</text>
</comment>
<dbReference type="InterPro" id="IPR005479">
    <property type="entry name" value="CPAse_ATP-bd"/>
</dbReference>
<dbReference type="Pfam" id="PF02786">
    <property type="entry name" value="CPSase_L_D2"/>
    <property type="match status" value="2"/>
</dbReference>
<dbReference type="AlphaFoldDB" id="A0A644XBM7"/>
<dbReference type="InterPro" id="IPR005480">
    <property type="entry name" value="CPSase_lsu_oligo"/>
</dbReference>
<dbReference type="GO" id="GO:0005737">
    <property type="term" value="C:cytoplasm"/>
    <property type="evidence" value="ECO:0007669"/>
    <property type="project" value="TreeGrafter"/>
</dbReference>
<dbReference type="InterPro" id="IPR005483">
    <property type="entry name" value="CPSase_dom"/>
</dbReference>
<dbReference type="PROSITE" id="PS51257">
    <property type="entry name" value="PROKAR_LIPOPROTEIN"/>
    <property type="match status" value="1"/>
</dbReference>
<dbReference type="GO" id="GO:0046872">
    <property type="term" value="F:metal ion binding"/>
    <property type="evidence" value="ECO:0007669"/>
    <property type="project" value="UniProtKB-KW"/>
</dbReference>
<dbReference type="InterPro" id="IPR036914">
    <property type="entry name" value="MGS-like_dom_sf"/>
</dbReference>
<evidence type="ECO:0000256" key="10">
    <source>
        <dbReference type="ARBA" id="ARBA00022842"/>
    </source>
</evidence>
<dbReference type="Gene3D" id="3.30.470.20">
    <property type="entry name" value="ATP-grasp fold, B domain"/>
    <property type="match status" value="2"/>
</dbReference>
<dbReference type="InterPro" id="IPR011607">
    <property type="entry name" value="MGS-like_dom"/>
</dbReference>
<dbReference type="FunFam" id="3.30.470.20:FF:000026">
    <property type="entry name" value="Carbamoyl-phosphate synthase large chain"/>
    <property type="match status" value="1"/>
</dbReference>
<evidence type="ECO:0000256" key="11">
    <source>
        <dbReference type="ARBA" id="ARBA00022975"/>
    </source>
</evidence>
<dbReference type="PANTHER" id="PTHR11405">
    <property type="entry name" value="CARBAMOYLTRANSFERASE FAMILY MEMBER"/>
    <property type="match status" value="1"/>
</dbReference>
<evidence type="ECO:0000256" key="3">
    <source>
        <dbReference type="ARBA" id="ARBA00022571"/>
    </source>
</evidence>
<dbReference type="FunFam" id="3.30.470.20:FF:000007">
    <property type="entry name" value="Carbamoyl-phosphate synthase large chain"/>
    <property type="match status" value="1"/>
</dbReference>
<evidence type="ECO:0000259" key="16">
    <source>
        <dbReference type="PROSITE" id="PS51855"/>
    </source>
</evidence>
<dbReference type="Gene3D" id="1.10.1030.10">
    <property type="entry name" value="Carbamoyl-phosphate synthetase, large subunit oligomerisation domain"/>
    <property type="match status" value="1"/>
</dbReference>
<dbReference type="PROSITE" id="PS51855">
    <property type="entry name" value="MGS"/>
    <property type="match status" value="1"/>
</dbReference>
<dbReference type="PROSITE" id="PS00867">
    <property type="entry name" value="CPSASE_2"/>
    <property type="match status" value="2"/>
</dbReference>
<evidence type="ECO:0000256" key="7">
    <source>
        <dbReference type="ARBA" id="ARBA00022737"/>
    </source>
</evidence>
<comment type="similarity">
    <text evidence="2">Belongs to the CarB family.</text>
</comment>
<dbReference type="EC" id="6.3.5.5" evidence="17"/>
<protein>
    <submittedName>
        <fullName evidence="17">Carbamoyl-phosphate synthase large chain</fullName>
        <ecNumber evidence="17">6.3.5.5</ecNumber>
    </submittedName>
</protein>
<dbReference type="UniPathway" id="UPA00070">
    <property type="reaction ID" value="UER00115"/>
</dbReference>
<keyword evidence="3" id="KW-0055">Arginine biosynthesis</keyword>
<reference evidence="17" key="1">
    <citation type="submission" date="2019-08" db="EMBL/GenBank/DDBJ databases">
        <authorList>
            <person name="Kucharzyk K."/>
            <person name="Murdoch R.W."/>
            <person name="Higgins S."/>
            <person name="Loffler F."/>
        </authorList>
    </citation>
    <scope>NUCLEOTIDE SEQUENCE</scope>
</reference>
<dbReference type="SMART" id="SM00851">
    <property type="entry name" value="MGS"/>
    <property type="match status" value="1"/>
</dbReference>
<name>A0A644XBM7_9ZZZZ</name>
<dbReference type="GO" id="GO:0004087">
    <property type="term" value="F:carbamoyl-phosphate synthase (ammonia) activity"/>
    <property type="evidence" value="ECO:0007669"/>
    <property type="project" value="UniProtKB-EC"/>
</dbReference>
<keyword evidence="4 17" id="KW-0436">Ligase</keyword>
<feature type="domain" description="MGS-like" evidence="16">
    <location>
        <begin position="934"/>
        <end position="1068"/>
    </location>
</feature>
<dbReference type="PRINTS" id="PR00098">
    <property type="entry name" value="CPSASE"/>
</dbReference>
<dbReference type="EMBL" id="VSSQ01001849">
    <property type="protein sequence ID" value="MPM11583.1"/>
    <property type="molecule type" value="Genomic_DNA"/>
</dbReference>
<dbReference type="NCBIfam" id="NF009455">
    <property type="entry name" value="PRK12815.1"/>
    <property type="match status" value="1"/>
</dbReference>
<dbReference type="CDD" id="cd01424">
    <property type="entry name" value="MGS_CPS_II"/>
    <property type="match status" value="1"/>
</dbReference>
<dbReference type="InterPro" id="IPR036897">
    <property type="entry name" value="CarbamoylP_synth_lsu_oligo_sf"/>
</dbReference>
<dbReference type="Pfam" id="PF02787">
    <property type="entry name" value="CPSase_L_D3"/>
    <property type="match status" value="1"/>
</dbReference>
<dbReference type="Pfam" id="PF02142">
    <property type="entry name" value="MGS"/>
    <property type="match status" value="1"/>
</dbReference>
<dbReference type="GO" id="GO:0044205">
    <property type="term" value="P:'de novo' UMP biosynthetic process"/>
    <property type="evidence" value="ECO:0007669"/>
    <property type="project" value="UniProtKB-UniPathway"/>
</dbReference>
<gene>
    <name evidence="17" type="primary">carB_20</name>
    <name evidence="17" type="ORF">SDC9_57929</name>
</gene>
<keyword evidence="8" id="KW-0547">Nucleotide-binding</keyword>
<evidence type="ECO:0000259" key="15">
    <source>
        <dbReference type="PROSITE" id="PS50975"/>
    </source>
</evidence>
<dbReference type="SUPFAM" id="SSF56059">
    <property type="entry name" value="Glutathione synthetase ATP-binding domain-like"/>
    <property type="match status" value="2"/>
</dbReference>
<dbReference type="InterPro" id="IPR058047">
    <property type="entry name" value="CPSase_preATP-grasp"/>
</dbReference>
<dbReference type="NCBIfam" id="TIGR01369">
    <property type="entry name" value="CPSaseII_lrg"/>
    <property type="match status" value="1"/>
</dbReference>
<evidence type="ECO:0000256" key="4">
    <source>
        <dbReference type="ARBA" id="ARBA00022598"/>
    </source>
</evidence>
<comment type="pathway">
    <text evidence="1">Amino-acid biosynthesis; L-arginine biosynthesis; carbamoyl phosphate from bicarbonate: step 1/1.</text>
</comment>
<evidence type="ECO:0000256" key="13">
    <source>
        <dbReference type="ARBA" id="ARBA00047359"/>
    </source>
</evidence>
<dbReference type="SUPFAM" id="SSF48108">
    <property type="entry name" value="Carbamoyl phosphate synthetase, large subunit connection domain"/>
    <property type="match status" value="1"/>
</dbReference>
<keyword evidence="12" id="KW-0464">Manganese</keyword>
<dbReference type="InterPro" id="IPR016185">
    <property type="entry name" value="PreATP-grasp_dom_sf"/>
</dbReference>
<dbReference type="Pfam" id="PF25596">
    <property type="entry name" value="CPSase_L_D1"/>
    <property type="match status" value="2"/>
</dbReference>
<evidence type="ECO:0000256" key="8">
    <source>
        <dbReference type="ARBA" id="ARBA00022741"/>
    </source>
</evidence>
<evidence type="ECO:0000256" key="6">
    <source>
        <dbReference type="ARBA" id="ARBA00022723"/>
    </source>
</evidence>
<dbReference type="SUPFAM" id="SSF52335">
    <property type="entry name" value="Methylglyoxal synthase-like"/>
    <property type="match status" value="1"/>
</dbReference>
<evidence type="ECO:0000256" key="1">
    <source>
        <dbReference type="ARBA" id="ARBA00005077"/>
    </source>
</evidence>
<dbReference type="SMART" id="SM01096">
    <property type="entry name" value="CPSase_L_D3"/>
    <property type="match status" value="1"/>
</dbReference>
<dbReference type="NCBIfam" id="NF003671">
    <property type="entry name" value="PRK05294.1"/>
    <property type="match status" value="1"/>
</dbReference>
<proteinExistence type="inferred from homology"/>
<dbReference type="SUPFAM" id="SSF52440">
    <property type="entry name" value="PreATP-grasp domain"/>
    <property type="match status" value="2"/>
</dbReference>
<evidence type="ECO:0000256" key="2">
    <source>
        <dbReference type="ARBA" id="ARBA00009799"/>
    </source>
</evidence>
<dbReference type="GO" id="GO:0005524">
    <property type="term" value="F:ATP binding"/>
    <property type="evidence" value="ECO:0007669"/>
    <property type="project" value="UniProtKB-KW"/>
</dbReference>
<dbReference type="InterPro" id="IPR011761">
    <property type="entry name" value="ATP-grasp"/>
</dbReference>
<dbReference type="FunFam" id="3.40.50.20:FF:000001">
    <property type="entry name" value="Carbamoyl-phosphate synthase large chain"/>
    <property type="match status" value="2"/>
</dbReference>
<dbReference type="PANTHER" id="PTHR11405:SF53">
    <property type="entry name" value="CARBAMOYL-PHOSPHATE SYNTHASE [AMMONIA], MITOCHONDRIAL"/>
    <property type="match status" value="1"/>
</dbReference>
<sequence length="1068" mass="115591">MPARRDLKKILLPGSGAIVIGQACEFDYSGVQAVKALKEEGYEVVLVNPNPATVMTSPGIADRVYLEPLKVPYLEEIIKTERPDAILPTMGGQTALNLVLELADEGILDRWGVEVIGASVESIRLAEDRGRFKRAMEDIGLDVPKSVLARSVQEAEAFASETGLPVVIRPSFTLGGVGGAVASTKEELRARVERALLESPVKSALVEESLLGWKEFEMEVMRDRKDNAVVVCSIENIDPMGVHTGDSITVAPVQTLSDREYQAMRSAAIDVLRAVGVDCGGSNVQFAVHPGSGRMTVIEMNPRVSRSSAMASKATGFPIARAAAKLAVGYTLDEISNEITGSTTGCFEPALDYVAVKFPRFETDKFPAEYDRLGTQMKSVGEALSLGRTFMEALNKAARASEQGYGGIHELPMGYDGLDEMLTTPHPKKIFAAYTVLKREGRRALRDLAEKTAYDPWFLSQMADQAECEDSIAGEPLTEDLLLKAKRFGLSDSRIARLSSKTEEEVESLRDSLGIRPCFHFVDTCAGEFPAETPYFYSTWGEIDEGEPTGEQGVAIVASGPNRIGQGLEFDTCCTLASLAWKEAGRKTVIINSNPETVSTDYNVSDRLYLEPLTAEHVKAVLAREGIRDVLVQLGGQTPLNLAQDLEKWGARIVGTSLAGIDEAEDRGKFSALLKRLGLRQPESRMAGSRDEVAGAARAVGFPVLLRPSYVIGGKNMFVAHGMEDLELYLSRGLPLDGDHRLLVDRFIEDAFEYDLDALSDGRNVYVAGILEHIEAAGIHSGDSACVFPAYKCTSGLSREMAAAAVRIAREIGISGFLNIQFAAKDGELYILEVNPRASRTVPFLSRASGVNLVKAAVRLWQGEDLEVQGLTKDGYGEGRCISEWAVKEAVFSFDRFSSVDPVLGPEMRSTGEVMGTGATVGEAFAKSQAAGGTMLPVKGRVFISVNDFDKATILPVAKKLADLGFSLAATRGTAGYLFERGLFPEVVLKVHEGRPNVVDYMRAGKIQLLINTPFGSNSLSGGREMRIEAVRRKIPYTTTTSAAEAAVDAIAELQKGGFSVRSWAEEK</sequence>
<evidence type="ECO:0000256" key="9">
    <source>
        <dbReference type="ARBA" id="ARBA00022840"/>
    </source>
</evidence>
<evidence type="ECO:0000256" key="14">
    <source>
        <dbReference type="ARBA" id="ARBA00048816"/>
    </source>
</evidence>
<evidence type="ECO:0000313" key="17">
    <source>
        <dbReference type="EMBL" id="MPM11583.1"/>
    </source>
</evidence>
<dbReference type="PROSITE" id="PS50975">
    <property type="entry name" value="ATP_GRASP"/>
    <property type="match status" value="2"/>
</dbReference>